<keyword evidence="2" id="KW-1185">Reference proteome</keyword>
<evidence type="ECO:0000313" key="1">
    <source>
        <dbReference type="EMBL" id="EEV16914.1"/>
    </source>
</evidence>
<proteinExistence type="predicted"/>
<comment type="caution">
    <text evidence="1">The sequence shown here is derived from an EMBL/GenBank/DDBJ whole genome shotgun (WGS) entry which is preliminary data.</text>
</comment>
<accession>C8PJ09</accession>
<reference evidence="1 2" key="1">
    <citation type="submission" date="2009-07" db="EMBL/GenBank/DDBJ databases">
        <authorList>
            <person name="Madupu R."/>
            <person name="Sebastian Y."/>
            <person name="Durkin A.S."/>
            <person name="Torralba M."/>
            <person name="Methe B."/>
            <person name="Sutton G.G."/>
            <person name="Strausberg R.L."/>
            <person name="Nelson K.E."/>
        </authorList>
    </citation>
    <scope>NUCLEOTIDE SEQUENCE [LARGE SCALE GENOMIC DNA]</scope>
    <source>
        <strain evidence="1 2">RM3268</strain>
    </source>
</reference>
<dbReference type="AlphaFoldDB" id="C8PJ09"/>
<gene>
    <name evidence="1" type="ORF">CAMGR0001_1208</name>
</gene>
<organism evidence="1 2">
    <name type="scientific">Campylobacter gracilis RM3268</name>
    <dbReference type="NCBI Taxonomy" id="553220"/>
    <lineage>
        <taxon>Bacteria</taxon>
        <taxon>Pseudomonadati</taxon>
        <taxon>Campylobacterota</taxon>
        <taxon>Epsilonproteobacteria</taxon>
        <taxon>Campylobacterales</taxon>
        <taxon>Campylobacteraceae</taxon>
        <taxon>Campylobacter</taxon>
    </lineage>
</organism>
<protein>
    <submittedName>
        <fullName evidence="1">Uncharacterized protein</fullName>
    </submittedName>
</protein>
<dbReference type="EMBL" id="ACYG01000027">
    <property type="protein sequence ID" value="EEV16914.1"/>
    <property type="molecule type" value="Genomic_DNA"/>
</dbReference>
<sequence>MKPNQKKIELLQKLKFRKNIFVKNQARALKFKGIITRKFTKFNRRRDHEKISLIAALCGGCDFERPG</sequence>
<evidence type="ECO:0000313" key="2">
    <source>
        <dbReference type="Proteomes" id="UP000005709"/>
    </source>
</evidence>
<dbReference type="Proteomes" id="UP000005709">
    <property type="component" value="Unassembled WGS sequence"/>
</dbReference>
<name>C8PJ09_9BACT</name>